<evidence type="ECO:0000313" key="5">
    <source>
        <dbReference type="EMBL" id="MVT41747.1"/>
    </source>
</evidence>
<dbReference type="PANTHER" id="PTHR43085:SF57">
    <property type="entry name" value="CARBOHYDRATE KINASE PFKB DOMAIN-CONTAINING PROTEIN"/>
    <property type="match status" value="1"/>
</dbReference>
<gene>
    <name evidence="5" type="ORF">GO495_14250</name>
</gene>
<dbReference type="Pfam" id="PF00294">
    <property type="entry name" value="PfkB"/>
    <property type="match status" value="1"/>
</dbReference>
<keyword evidence="3 5" id="KW-0418">Kinase</keyword>
<dbReference type="GO" id="GO:0016301">
    <property type="term" value="F:kinase activity"/>
    <property type="evidence" value="ECO:0007669"/>
    <property type="project" value="UniProtKB-KW"/>
</dbReference>
<evidence type="ECO:0000259" key="4">
    <source>
        <dbReference type="Pfam" id="PF00294"/>
    </source>
</evidence>
<dbReference type="Proteomes" id="UP000468388">
    <property type="component" value="Unassembled WGS sequence"/>
</dbReference>
<proteinExistence type="inferred from homology"/>
<dbReference type="SUPFAM" id="SSF53613">
    <property type="entry name" value="Ribokinase-like"/>
    <property type="match status" value="1"/>
</dbReference>
<dbReference type="InterPro" id="IPR050306">
    <property type="entry name" value="PfkB_Carbo_kinase"/>
</dbReference>
<comment type="caution">
    <text evidence="5">The sequence shown here is derived from an EMBL/GenBank/DDBJ whole genome shotgun (WGS) entry which is preliminary data.</text>
</comment>
<organism evidence="5 6">
    <name type="scientific">Chitinophaga oryziterrae</name>
    <dbReference type="NCBI Taxonomy" id="1031224"/>
    <lineage>
        <taxon>Bacteria</taxon>
        <taxon>Pseudomonadati</taxon>
        <taxon>Bacteroidota</taxon>
        <taxon>Chitinophagia</taxon>
        <taxon>Chitinophagales</taxon>
        <taxon>Chitinophagaceae</taxon>
        <taxon>Chitinophaga</taxon>
    </lineage>
</organism>
<dbReference type="InterPro" id="IPR011611">
    <property type="entry name" value="PfkB_dom"/>
</dbReference>
<dbReference type="Gene3D" id="3.40.1190.20">
    <property type="match status" value="1"/>
</dbReference>
<protein>
    <submittedName>
        <fullName evidence="5">Ribokinase</fullName>
    </submittedName>
</protein>
<keyword evidence="2" id="KW-0808">Transferase</keyword>
<accession>A0A6N8J934</accession>
<comment type="similarity">
    <text evidence="1">Belongs to the carbohydrate kinase PfkB family.</text>
</comment>
<feature type="domain" description="Carbohydrate kinase PfkB" evidence="4">
    <location>
        <begin position="3"/>
        <end position="276"/>
    </location>
</feature>
<dbReference type="InterPro" id="IPR029056">
    <property type="entry name" value="Ribokinase-like"/>
</dbReference>
<dbReference type="PANTHER" id="PTHR43085">
    <property type="entry name" value="HEXOKINASE FAMILY MEMBER"/>
    <property type="match status" value="1"/>
</dbReference>
<reference evidence="5 6" key="1">
    <citation type="submission" date="2019-12" db="EMBL/GenBank/DDBJ databases">
        <title>The draft genomic sequence of strain Chitinophaga oryziterrae JCM 16595.</title>
        <authorList>
            <person name="Zhang X."/>
        </authorList>
    </citation>
    <scope>NUCLEOTIDE SEQUENCE [LARGE SCALE GENOMIC DNA]</scope>
    <source>
        <strain evidence="5 6">JCM 16595</strain>
    </source>
</reference>
<dbReference type="AlphaFoldDB" id="A0A6N8J934"/>
<name>A0A6N8J934_9BACT</name>
<dbReference type="RefSeq" id="WP_157300373.1">
    <property type="nucleotide sequence ID" value="NZ_BAAAZB010000006.1"/>
</dbReference>
<sequence length="296" mass="32757">MFDICCIGHITLDRIITTRTVVQMAGGTSFYFSNAIRNLDVNYLLVTSLAAKEMQFVSDLRNKGINVNVVPSRNTVYFENKYSENLDIRTQRVSQQADPFTVDQLLNIDAAIYHLGPLLAEDIPVDVIRLLSGKGIVSLDAQGYLRTVKNEEVLPVDWPAKKEALQYVDILKANEYEMEVLTGEKDITKSAKIVSDWGVKEIVITLGSMGSVIYKDNTLYSVPPYIPGNYADTTGCGDTYMAGYLYKRNRGAGIQEAGEFASAMAGLKVNSSGPFTGTEEDVMNFWGASSDKRVLR</sequence>
<evidence type="ECO:0000256" key="2">
    <source>
        <dbReference type="ARBA" id="ARBA00022679"/>
    </source>
</evidence>
<evidence type="ECO:0000256" key="1">
    <source>
        <dbReference type="ARBA" id="ARBA00010688"/>
    </source>
</evidence>
<evidence type="ECO:0000256" key="3">
    <source>
        <dbReference type="ARBA" id="ARBA00022777"/>
    </source>
</evidence>
<evidence type="ECO:0000313" key="6">
    <source>
        <dbReference type="Proteomes" id="UP000468388"/>
    </source>
</evidence>
<dbReference type="OrthoDB" id="9779730at2"/>
<keyword evidence="6" id="KW-1185">Reference proteome</keyword>
<dbReference type="EMBL" id="WRXO01000003">
    <property type="protein sequence ID" value="MVT41747.1"/>
    <property type="molecule type" value="Genomic_DNA"/>
</dbReference>